<dbReference type="GO" id="GO:0009820">
    <property type="term" value="P:alkaloid metabolic process"/>
    <property type="evidence" value="ECO:0007669"/>
    <property type="project" value="UniProtKB-KW"/>
</dbReference>
<name>A0A8S1IUX5_9CHLO</name>
<dbReference type="Pfam" id="PF17284">
    <property type="entry name" value="Spermine_synt_N"/>
    <property type="match status" value="1"/>
</dbReference>
<dbReference type="InterPro" id="IPR035246">
    <property type="entry name" value="Spermidine_synt_N"/>
</dbReference>
<evidence type="ECO:0000256" key="9">
    <source>
        <dbReference type="RuleBase" id="RU003836"/>
    </source>
</evidence>
<feature type="active site" description="Proton acceptor" evidence="8">
    <location>
        <position position="164"/>
    </location>
</feature>
<comment type="caution">
    <text evidence="12">The sequence shown here is derived from an EMBL/GenBank/DDBJ whole genome shotgun (WGS) entry which is preliminary data.</text>
</comment>
<dbReference type="OrthoDB" id="38125at2759"/>
<evidence type="ECO:0000256" key="3">
    <source>
        <dbReference type="ARBA" id="ARBA00012455"/>
    </source>
</evidence>
<dbReference type="NCBIfam" id="NF002010">
    <property type="entry name" value="PRK00811.1"/>
    <property type="match status" value="1"/>
</dbReference>
<dbReference type="Gene3D" id="2.30.140.10">
    <property type="entry name" value="Spermidine synthase, tetramerisation domain"/>
    <property type="match status" value="1"/>
</dbReference>
<comment type="catalytic activity">
    <reaction evidence="7">
        <text>S-adenosyl 3-(methylsulfanyl)propylamine + putrescine = S-methyl-5'-thioadenosine + spermidine + H(+)</text>
        <dbReference type="Rhea" id="RHEA:12721"/>
        <dbReference type="ChEBI" id="CHEBI:15378"/>
        <dbReference type="ChEBI" id="CHEBI:17509"/>
        <dbReference type="ChEBI" id="CHEBI:57443"/>
        <dbReference type="ChEBI" id="CHEBI:57834"/>
        <dbReference type="ChEBI" id="CHEBI:326268"/>
        <dbReference type="EC" id="2.5.1.16"/>
    </reaction>
</comment>
<comment type="pathway">
    <text evidence="1">Amine and polyamine biosynthesis; spermidine biosynthesis; spermidine from putrescine: step 1/1.</text>
</comment>
<dbReference type="SUPFAM" id="SSF53335">
    <property type="entry name" value="S-adenosyl-L-methionine-dependent methyltransferases"/>
    <property type="match status" value="1"/>
</dbReference>
<keyword evidence="13" id="KW-1185">Reference proteome</keyword>
<dbReference type="PANTHER" id="PTHR11558">
    <property type="entry name" value="SPERMIDINE/SPERMINE SYNTHASE"/>
    <property type="match status" value="1"/>
</dbReference>
<comment type="similarity">
    <text evidence="2 9">Belongs to the spermidine/spermine synthase family.</text>
</comment>
<evidence type="ECO:0000256" key="10">
    <source>
        <dbReference type="SAM" id="MobiDB-lite"/>
    </source>
</evidence>
<dbReference type="NCBIfam" id="NF037959">
    <property type="entry name" value="MFS_SpdSyn"/>
    <property type="match status" value="1"/>
</dbReference>
<dbReference type="HAMAP" id="MF_00198">
    <property type="entry name" value="Spermidine_synth"/>
    <property type="match status" value="1"/>
</dbReference>
<reference evidence="12" key="1">
    <citation type="submission" date="2020-12" db="EMBL/GenBank/DDBJ databases">
        <authorList>
            <person name="Iha C."/>
        </authorList>
    </citation>
    <scope>NUCLEOTIDE SEQUENCE</scope>
</reference>
<evidence type="ECO:0000256" key="4">
    <source>
        <dbReference type="ARBA" id="ARBA00022589"/>
    </source>
</evidence>
<dbReference type="NCBIfam" id="TIGR00417">
    <property type="entry name" value="speE"/>
    <property type="match status" value="1"/>
</dbReference>
<dbReference type="GO" id="GO:0004766">
    <property type="term" value="F:spermidine synthase activity"/>
    <property type="evidence" value="ECO:0007669"/>
    <property type="project" value="UniProtKB-EC"/>
</dbReference>
<feature type="domain" description="PABS" evidence="11">
    <location>
        <begin position="7"/>
        <end position="246"/>
    </location>
</feature>
<organism evidence="12 13">
    <name type="scientific">Ostreobium quekettii</name>
    <dbReference type="NCBI Taxonomy" id="121088"/>
    <lineage>
        <taxon>Eukaryota</taxon>
        <taxon>Viridiplantae</taxon>
        <taxon>Chlorophyta</taxon>
        <taxon>core chlorophytes</taxon>
        <taxon>Ulvophyceae</taxon>
        <taxon>TCBD clade</taxon>
        <taxon>Bryopsidales</taxon>
        <taxon>Ostreobineae</taxon>
        <taxon>Ostreobiaceae</taxon>
        <taxon>Ostreobium</taxon>
    </lineage>
</organism>
<dbReference type="FunFam" id="3.40.50.150:FF:000013">
    <property type="entry name" value="Spermidine synthase"/>
    <property type="match status" value="1"/>
</dbReference>
<dbReference type="PANTHER" id="PTHR11558:SF11">
    <property type="entry name" value="SPERMIDINE SYNTHASE"/>
    <property type="match status" value="1"/>
</dbReference>
<dbReference type="CDD" id="cd02440">
    <property type="entry name" value="AdoMet_MTases"/>
    <property type="match status" value="1"/>
</dbReference>
<dbReference type="InterPro" id="IPR030374">
    <property type="entry name" value="PABS"/>
</dbReference>
<evidence type="ECO:0000256" key="8">
    <source>
        <dbReference type="PROSITE-ProRule" id="PRU00354"/>
    </source>
</evidence>
<dbReference type="AlphaFoldDB" id="A0A8S1IUX5"/>
<dbReference type="GO" id="GO:0008295">
    <property type="term" value="P:spermidine biosynthetic process"/>
    <property type="evidence" value="ECO:0007669"/>
    <property type="project" value="TreeGrafter"/>
</dbReference>
<evidence type="ECO:0000256" key="6">
    <source>
        <dbReference type="ARBA" id="ARBA00034114"/>
    </source>
</evidence>
<evidence type="ECO:0000256" key="1">
    <source>
        <dbReference type="ARBA" id="ARBA00005123"/>
    </source>
</evidence>
<protein>
    <recommendedName>
        <fullName evidence="3">spermidine synthase</fullName>
        <ecNumber evidence="3">2.5.1.16</ecNumber>
    </recommendedName>
</protein>
<evidence type="ECO:0000256" key="2">
    <source>
        <dbReference type="ARBA" id="ARBA00007867"/>
    </source>
</evidence>
<dbReference type="InterPro" id="IPR037163">
    <property type="entry name" value="Spermidine_synt_N_sf"/>
</dbReference>
<keyword evidence="4" id="KW-0017">Alkaloid metabolism</keyword>
<evidence type="ECO:0000259" key="11">
    <source>
        <dbReference type="PROSITE" id="PS51006"/>
    </source>
</evidence>
<dbReference type="GO" id="GO:0009753">
    <property type="term" value="P:response to jasmonic acid"/>
    <property type="evidence" value="ECO:0007669"/>
    <property type="project" value="UniProtKB-ARBA"/>
</dbReference>
<accession>A0A8S1IUX5</accession>
<dbReference type="EMBL" id="CAJHUC010000878">
    <property type="protein sequence ID" value="CAD7698732.1"/>
    <property type="molecule type" value="Genomic_DNA"/>
</dbReference>
<evidence type="ECO:0000313" key="12">
    <source>
        <dbReference type="EMBL" id="CAD7698732.1"/>
    </source>
</evidence>
<dbReference type="Proteomes" id="UP000708148">
    <property type="component" value="Unassembled WGS sequence"/>
</dbReference>
<dbReference type="Gene3D" id="3.40.50.150">
    <property type="entry name" value="Vaccinia Virus protein VP39"/>
    <property type="match status" value="1"/>
</dbReference>
<feature type="non-terminal residue" evidence="12">
    <location>
        <position position="1"/>
    </location>
</feature>
<gene>
    <name evidence="12" type="ORF">OSTQU699_LOCUS4091</name>
</gene>
<keyword evidence="8" id="KW-0620">Polyamine biosynthesis</keyword>
<dbReference type="GO" id="GO:0005829">
    <property type="term" value="C:cytosol"/>
    <property type="evidence" value="ECO:0007669"/>
    <property type="project" value="TreeGrafter"/>
</dbReference>
<dbReference type="PROSITE" id="PS01330">
    <property type="entry name" value="PABS_1"/>
    <property type="match status" value="1"/>
</dbReference>
<evidence type="ECO:0000256" key="5">
    <source>
        <dbReference type="ARBA" id="ARBA00022679"/>
    </source>
</evidence>
<dbReference type="FunFam" id="2.30.140.10:FF:000001">
    <property type="entry name" value="SPE3p Spermidine synthase"/>
    <property type="match status" value="1"/>
</dbReference>
<dbReference type="EC" id="2.5.1.16" evidence="3"/>
<keyword evidence="5 8" id="KW-0808">Transferase</keyword>
<sequence>GYSFAREGWFTELASLWPGQGLSLRVEEILFEGKSSFQDICVFHSEAHGRVLVLDGVIQCTERDEFAYQEMLVHLAMCAAQEAPRRVLVVGGGDGGVLREVSRHHSVEKMEIAEIDGKVIEVAKEFFPKMAIGFEDPRADVHVCDGLDYVKNAAEGIYDVIIVDSSDPIGPAEVLFEKTFFENMHRALKPGGIVATQAESLWLHLNIIEGLAGMCNDVFQGGSVSYGYTTIPTYPSGQIGFMVCSKRPSQGPPLDPRECRRPPPSAPKGRDYPPLRYYNSAIHRAAFVLPEFASKALAGKLSFQ</sequence>
<evidence type="ECO:0000313" key="13">
    <source>
        <dbReference type="Proteomes" id="UP000708148"/>
    </source>
</evidence>
<evidence type="ECO:0000256" key="7">
    <source>
        <dbReference type="ARBA" id="ARBA00049307"/>
    </source>
</evidence>
<feature type="region of interest" description="Disordered" evidence="10">
    <location>
        <begin position="248"/>
        <end position="272"/>
    </location>
</feature>
<proteinExistence type="inferred from homology"/>
<dbReference type="PROSITE" id="PS51006">
    <property type="entry name" value="PABS_2"/>
    <property type="match status" value="1"/>
</dbReference>
<dbReference type="InterPro" id="IPR001045">
    <property type="entry name" value="Spermi_synthase"/>
</dbReference>
<comment type="pathway">
    <text evidence="6">Alkaloid biosynthesis; nicotine biosynthesis.</text>
</comment>
<dbReference type="Pfam" id="PF01564">
    <property type="entry name" value="Spermine_synth"/>
    <property type="match status" value="1"/>
</dbReference>
<dbReference type="InterPro" id="IPR029063">
    <property type="entry name" value="SAM-dependent_MTases_sf"/>
</dbReference>
<dbReference type="InterPro" id="IPR030373">
    <property type="entry name" value="PABS_CS"/>
</dbReference>